<protein>
    <submittedName>
        <fullName evidence="5">FAD binding-containing protein</fullName>
    </submittedName>
</protein>
<evidence type="ECO:0000256" key="3">
    <source>
        <dbReference type="SAM" id="SignalP"/>
    </source>
</evidence>
<gene>
    <name evidence="5" type="ORF">BP5796_00726</name>
</gene>
<dbReference type="SUPFAM" id="SSF56176">
    <property type="entry name" value="FAD-binding/transporter-associated domain-like"/>
    <property type="match status" value="1"/>
</dbReference>
<comment type="similarity">
    <text evidence="1">Belongs to the oxygen-dependent FAD-linked oxidoreductase family.</text>
</comment>
<feature type="signal peptide" evidence="3">
    <location>
        <begin position="1"/>
        <end position="20"/>
    </location>
</feature>
<evidence type="ECO:0000313" key="5">
    <source>
        <dbReference type="EMBL" id="RDW94963.1"/>
    </source>
</evidence>
<dbReference type="AlphaFoldDB" id="A0A3D8T8S6"/>
<dbReference type="OrthoDB" id="9983560at2759"/>
<dbReference type="InterPro" id="IPR036318">
    <property type="entry name" value="FAD-bd_PCMH-like_sf"/>
</dbReference>
<dbReference type="GO" id="GO:0071949">
    <property type="term" value="F:FAD binding"/>
    <property type="evidence" value="ECO:0007669"/>
    <property type="project" value="InterPro"/>
</dbReference>
<feature type="chain" id="PRO_5017823423" evidence="3">
    <location>
        <begin position="21"/>
        <end position="666"/>
    </location>
</feature>
<evidence type="ECO:0000259" key="4">
    <source>
        <dbReference type="PROSITE" id="PS51387"/>
    </source>
</evidence>
<dbReference type="Gene3D" id="3.30.465.10">
    <property type="match status" value="2"/>
</dbReference>
<keyword evidence="3" id="KW-0732">Signal</keyword>
<dbReference type="InterPro" id="IPR006094">
    <property type="entry name" value="Oxid_FAD_bind_N"/>
</dbReference>
<dbReference type="Pfam" id="PF08031">
    <property type="entry name" value="BBE"/>
    <property type="match status" value="1"/>
</dbReference>
<evidence type="ECO:0000256" key="2">
    <source>
        <dbReference type="ARBA" id="ARBA00023002"/>
    </source>
</evidence>
<dbReference type="Pfam" id="PF01565">
    <property type="entry name" value="FAD_binding_4"/>
    <property type="match status" value="1"/>
</dbReference>
<dbReference type="InterPro" id="IPR016169">
    <property type="entry name" value="FAD-bd_PCMH_sub2"/>
</dbReference>
<dbReference type="GO" id="GO:0016491">
    <property type="term" value="F:oxidoreductase activity"/>
    <property type="evidence" value="ECO:0007669"/>
    <property type="project" value="UniProtKB-KW"/>
</dbReference>
<dbReference type="PANTHER" id="PTHR13878:SF91">
    <property type="entry name" value="FAD BINDING DOMAIN PROTEIN (AFU_ORTHOLOGUE AFUA_6G12070)-RELATED"/>
    <property type="match status" value="1"/>
</dbReference>
<organism evidence="5 6">
    <name type="scientific">Coleophoma crateriformis</name>
    <dbReference type="NCBI Taxonomy" id="565419"/>
    <lineage>
        <taxon>Eukaryota</taxon>
        <taxon>Fungi</taxon>
        <taxon>Dikarya</taxon>
        <taxon>Ascomycota</taxon>
        <taxon>Pezizomycotina</taxon>
        <taxon>Leotiomycetes</taxon>
        <taxon>Helotiales</taxon>
        <taxon>Dermateaceae</taxon>
        <taxon>Coleophoma</taxon>
    </lineage>
</organism>
<dbReference type="PROSITE" id="PS51387">
    <property type="entry name" value="FAD_PCMH"/>
    <property type="match status" value="1"/>
</dbReference>
<comment type="caution">
    <text evidence="5">The sequence shown here is derived from an EMBL/GenBank/DDBJ whole genome shotgun (WGS) entry which is preliminary data.</text>
</comment>
<evidence type="ECO:0000313" key="6">
    <source>
        <dbReference type="Proteomes" id="UP000256328"/>
    </source>
</evidence>
<dbReference type="InterPro" id="IPR050432">
    <property type="entry name" value="FAD-linked_Oxidoreductases_BP"/>
</dbReference>
<dbReference type="EMBL" id="PDLN01000001">
    <property type="protein sequence ID" value="RDW94963.1"/>
    <property type="molecule type" value="Genomic_DNA"/>
</dbReference>
<sequence>MKSFLYLGAATSALVSSVLGTGTNVASALGPAATYVGSGAVAEANLFDSEAYQLTEGVLDQVSAVLHNESLSSYFSFGSTNTNATGKHACKLLPGDLAWPSQQVWSVFDQLLGGTLIKTVPLAAPCYVDWPEYNATECTTITNGWGDSDVHALDPTSIMLPLYEGRTCMPPGLGPVDTCTVGGYPSYVVNASTAAQIQLAVNFARNANLRLVIKNTGHDFNGKASGAGALSIWTHWMKETAYFPEYEAANGYVGPAIKAGAGLQVFEVYEYAKSLNVTALGGEGKTVGMGGGWTAGGGHSPLSSMYGMGADQVLAMEVILADGSFITANSEENADVFWMLRGGGGSTIGVVSSLIVKVYPQMYATTVAFNFSVGINVTENTFWKGVSAYFDNFERYVDAGCYGYYYLGAGVYQMGNDGSGTYYLKMQSFFAPNMTIAETQALLAPWMNTLAELGIPVTPIYQFSDNFYDAWSGAFPQEYMGGATVKTASRLMPRSVFEDESSRNATFLAHKQAIVEGFFIVGFHISGTGIAVAPPTDNAVLPAWRETVDHVIVGTSWNTNATVDEIVTASKSVTTFMDVFREIAPNSGAYMSEADLIEPNLTQAFYGVNYPRLYAMKQQYDPHGVFFALTAVGAVDWEVQTADGFPYSWNNNGRLCPVRSTRRSVL</sequence>
<accession>A0A3D8T8S6</accession>
<dbReference type="PANTHER" id="PTHR13878">
    <property type="entry name" value="GULONOLACTONE OXIDASE"/>
    <property type="match status" value="1"/>
</dbReference>
<dbReference type="InterPro" id="IPR012951">
    <property type="entry name" value="BBE"/>
</dbReference>
<name>A0A3D8T8S6_9HELO</name>
<feature type="domain" description="FAD-binding PCMH-type" evidence="4">
    <location>
        <begin position="181"/>
        <end position="361"/>
    </location>
</feature>
<keyword evidence="2" id="KW-0560">Oxidoreductase</keyword>
<keyword evidence="6" id="KW-1185">Reference proteome</keyword>
<dbReference type="InterPro" id="IPR016166">
    <property type="entry name" value="FAD-bd_PCMH"/>
</dbReference>
<dbReference type="Proteomes" id="UP000256328">
    <property type="component" value="Unassembled WGS sequence"/>
</dbReference>
<proteinExistence type="inferred from homology"/>
<evidence type="ECO:0000256" key="1">
    <source>
        <dbReference type="ARBA" id="ARBA00005466"/>
    </source>
</evidence>
<reference evidence="5 6" key="1">
    <citation type="journal article" date="2018" name="IMA Fungus">
        <title>IMA Genome-F 9: Draft genome sequence of Annulohypoxylon stygium, Aspergillus mulundensis, Berkeleyomyces basicola (syn. Thielaviopsis basicola), Ceratocystis smalleyi, two Cercospora beticola strains, Coleophoma cylindrospora, Fusarium fracticaudum, Phialophora cf. hyalina, and Morchella septimelata.</title>
        <authorList>
            <person name="Wingfield B.D."/>
            <person name="Bills G.F."/>
            <person name="Dong Y."/>
            <person name="Huang W."/>
            <person name="Nel W.J."/>
            <person name="Swalarsk-Parry B.S."/>
            <person name="Vaghefi N."/>
            <person name="Wilken P.M."/>
            <person name="An Z."/>
            <person name="de Beer Z.W."/>
            <person name="De Vos L."/>
            <person name="Chen L."/>
            <person name="Duong T.A."/>
            <person name="Gao Y."/>
            <person name="Hammerbacher A."/>
            <person name="Kikkert J.R."/>
            <person name="Li Y."/>
            <person name="Li H."/>
            <person name="Li K."/>
            <person name="Li Q."/>
            <person name="Liu X."/>
            <person name="Ma X."/>
            <person name="Naidoo K."/>
            <person name="Pethybridge S.J."/>
            <person name="Sun J."/>
            <person name="Steenkamp E.T."/>
            <person name="van der Nest M.A."/>
            <person name="van Wyk S."/>
            <person name="Wingfield M.J."/>
            <person name="Xiong C."/>
            <person name="Yue Q."/>
            <person name="Zhang X."/>
        </authorList>
    </citation>
    <scope>NUCLEOTIDE SEQUENCE [LARGE SCALE GENOMIC DNA]</scope>
    <source>
        <strain evidence="5 6">BP5796</strain>
    </source>
</reference>